<proteinExistence type="predicted"/>
<protein>
    <submittedName>
        <fullName evidence="1">Uncharacterized protein</fullName>
    </submittedName>
</protein>
<evidence type="ECO:0000313" key="1">
    <source>
        <dbReference type="EMBL" id="KAF2301927.1"/>
    </source>
</evidence>
<keyword evidence="2" id="KW-1185">Reference proteome</keyword>
<dbReference type="AlphaFoldDB" id="A0A6A6LN28"/>
<dbReference type="Proteomes" id="UP000467840">
    <property type="component" value="Chromosome 4"/>
</dbReference>
<comment type="caution">
    <text evidence="1">The sequence shown here is derived from an EMBL/GenBank/DDBJ whole genome shotgun (WGS) entry which is preliminary data.</text>
</comment>
<dbReference type="EMBL" id="JAAGAX010000010">
    <property type="protein sequence ID" value="KAF2301927.1"/>
    <property type="molecule type" value="Genomic_DNA"/>
</dbReference>
<gene>
    <name evidence="1" type="ORF">GH714_030454</name>
</gene>
<reference evidence="1 2" key="1">
    <citation type="journal article" date="2020" name="Mol. Plant">
        <title>The Chromosome-Based Rubber Tree Genome Provides New Insights into Spurge Genome Evolution and Rubber Biosynthesis.</title>
        <authorList>
            <person name="Liu J."/>
            <person name="Shi C."/>
            <person name="Shi C.C."/>
            <person name="Li W."/>
            <person name="Zhang Q.J."/>
            <person name="Zhang Y."/>
            <person name="Li K."/>
            <person name="Lu H.F."/>
            <person name="Shi C."/>
            <person name="Zhu S.T."/>
            <person name="Xiao Z.Y."/>
            <person name="Nan H."/>
            <person name="Yue Y."/>
            <person name="Zhu X.G."/>
            <person name="Wu Y."/>
            <person name="Hong X.N."/>
            <person name="Fan G.Y."/>
            <person name="Tong Y."/>
            <person name="Zhang D."/>
            <person name="Mao C.L."/>
            <person name="Liu Y.L."/>
            <person name="Hao S.J."/>
            <person name="Liu W.Q."/>
            <person name="Lv M.Q."/>
            <person name="Zhang H.B."/>
            <person name="Liu Y."/>
            <person name="Hu-Tang G.R."/>
            <person name="Wang J.P."/>
            <person name="Wang J.H."/>
            <person name="Sun Y.H."/>
            <person name="Ni S.B."/>
            <person name="Chen W.B."/>
            <person name="Zhang X.C."/>
            <person name="Jiao Y.N."/>
            <person name="Eichler E.E."/>
            <person name="Li G.H."/>
            <person name="Liu X."/>
            <person name="Gao L.Z."/>
        </authorList>
    </citation>
    <scope>NUCLEOTIDE SEQUENCE [LARGE SCALE GENOMIC DNA]</scope>
    <source>
        <strain evidence="2">cv. GT1</strain>
        <tissue evidence="1">Leaf</tissue>
    </source>
</reference>
<organism evidence="1 2">
    <name type="scientific">Hevea brasiliensis</name>
    <name type="common">Para rubber tree</name>
    <name type="synonym">Siphonia brasiliensis</name>
    <dbReference type="NCBI Taxonomy" id="3981"/>
    <lineage>
        <taxon>Eukaryota</taxon>
        <taxon>Viridiplantae</taxon>
        <taxon>Streptophyta</taxon>
        <taxon>Embryophyta</taxon>
        <taxon>Tracheophyta</taxon>
        <taxon>Spermatophyta</taxon>
        <taxon>Magnoliopsida</taxon>
        <taxon>eudicotyledons</taxon>
        <taxon>Gunneridae</taxon>
        <taxon>Pentapetalae</taxon>
        <taxon>rosids</taxon>
        <taxon>fabids</taxon>
        <taxon>Malpighiales</taxon>
        <taxon>Euphorbiaceae</taxon>
        <taxon>Crotonoideae</taxon>
        <taxon>Micrandreae</taxon>
        <taxon>Hevea</taxon>
    </lineage>
</organism>
<name>A0A6A6LN28_HEVBR</name>
<accession>A0A6A6LN28</accession>
<sequence length="97" mass="11267">MNILAACTFDLRFTYVLSGWEGLASDSRILENALTKEDKLKVPQDEDLLRQVDNELMQTEFEATEIRSNIRDADARLGEQIRKDMAMCMRQDYMSRS</sequence>
<evidence type="ECO:0000313" key="2">
    <source>
        <dbReference type="Proteomes" id="UP000467840"/>
    </source>
</evidence>